<protein>
    <submittedName>
        <fullName evidence="1">Uncharacterized protein</fullName>
    </submittedName>
</protein>
<organism evidence="1 2">
    <name type="scientific">Coemansia helicoidea</name>
    <dbReference type="NCBI Taxonomy" id="1286919"/>
    <lineage>
        <taxon>Eukaryota</taxon>
        <taxon>Fungi</taxon>
        <taxon>Fungi incertae sedis</taxon>
        <taxon>Zoopagomycota</taxon>
        <taxon>Kickxellomycotina</taxon>
        <taxon>Kickxellomycetes</taxon>
        <taxon>Kickxellales</taxon>
        <taxon>Kickxellaceae</taxon>
        <taxon>Coemansia</taxon>
    </lineage>
</organism>
<keyword evidence="2" id="KW-1185">Reference proteome</keyword>
<name>A0ACC1KR30_9FUNG</name>
<gene>
    <name evidence="1" type="ORF">H4R21_005906</name>
</gene>
<dbReference type="Proteomes" id="UP001140087">
    <property type="component" value="Unassembled WGS sequence"/>
</dbReference>
<comment type="caution">
    <text evidence="1">The sequence shown here is derived from an EMBL/GenBank/DDBJ whole genome shotgun (WGS) entry which is preliminary data.</text>
</comment>
<reference evidence="1" key="1">
    <citation type="submission" date="2022-07" db="EMBL/GenBank/DDBJ databases">
        <title>Phylogenomic reconstructions and comparative analyses of Kickxellomycotina fungi.</title>
        <authorList>
            <person name="Reynolds N.K."/>
            <person name="Stajich J.E."/>
            <person name="Barry K."/>
            <person name="Grigoriev I.V."/>
            <person name="Crous P."/>
            <person name="Smith M.E."/>
        </authorList>
    </citation>
    <scope>NUCLEOTIDE SEQUENCE</scope>
    <source>
        <strain evidence="1">BCRC 34780</strain>
    </source>
</reference>
<evidence type="ECO:0000313" key="1">
    <source>
        <dbReference type="EMBL" id="KAJ2793418.1"/>
    </source>
</evidence>
<accession>A0ACC1KR30</accession>
<proteinExistence type="predicted"/>
<evidence type="ECO:0000313" key="2">
    <source>
        <dbReference type="Proteomes" id="UP001140087"/>
    </source>
</evidence>
<sequence length="169" mass="18713">MSNPFAHGAVPRNSHSDEEEGGEDDLYLQGSGEFNSMLEPRRSRPVAMRRTPSQSGDESELDGGDETQRGGHGGNLSQMLVTAGSMPVQIPAFGSSSLSADPFMSRRQMVQHSDEMEMRRRRQKMMRGMPSTFIPPHKLMDSIHENDGEMPVGSKPRDAYPMSRRHAPG</sequence>
<dbReference type="EMBL" id="JANBUN010002886">
    <property type="protein sequence ID" value="KAJ2793418.1"/>
    <property type="molecule type" value="Genomic_DNA"/>
</dbReference>